<name>A0A7J5B9V6_9MICO</name>
<dbReference type="OrthoDB" id="9799345at2"/>
<dbReference type="GO" id="GO:0043565">
    <property type="term" value="F:sequence-specific DNA binding"/>
    <property type="evidence" value="ECO:0007669"/>
    <property type="project" value="InterPro"/>
</dbReference>
<dbReference type="InterPro" id="IPR009057">
    <property type="entry name" value="Homeodomain-like_sf"/>
</dbReference>
<dbReference type="SUPFAM" id="SSF46689">
    <property type="entry name" value="Homeodomain-like"/>
    <property type="match status" value="1"/>
</dbReference>
<organism evidence="6 7">
    <name type="scientific">Gulosibacter chungangensis</name>
    <dbReference type="NCBI Taxonomy" id="979746"/>
    <lineage>
        <taxon>Bacteria</taxon>
        <taxon>Bacillati</taxon>
        <taxon>Actinomycetota</taxon>
        <taxon>Actinomycetes</taxon>
        <taxon>Micrococcales</taxon>
        <taxon>Microbacteriaceae</taxon>
        <taxon>Gulosibacter</taxon>
    </lineage>
</organism>
<keyword evidence="1" id="KW-0805">Transcription regulation</keyword>
<evidence type="ECO:0000256" key="2">
    <source>
        <dbReference type="ARBA" id="ARBA00023125"/>
    </source>
</evidence>
<dbReference type="SMART" id="SM00342">
    <property type="entry name" value="HTH_ARAC"/>
    <property type="match status" value="1"/>
</dbReference>
<dbReference type="PROSITE" id="PS00041">
    <property type="entry name" value="HTH_ARAC_FAMILY_1"/>
    <property type="match status" value="1"/>
</dbReference>
<keyword evidence="3" id="KW-0804">Transcription</keyword>
<feature type="region of interest" description="Disordered" evidence="4">
    <location>
        <begin position="1"/>
        <end position="22"/>
    </location>
</feature>
<dbReference type="Pfam" id="PF14525">
    <property type="entry name" value="AraC_binding_2"/>
    <property type="match status" value="1"/>
</dbReference>
<gene>
    <name evidence="6" type="ORF">F8O05_11325</name>
</gene>
<dbReference type="Pfam" id="PF12833">
    <property type="entry name" value="HTH_18"/>
    <property type="match status" value="1"/>
</dbReference>
<dbReference type="PANTHER" id="PTHR46796">
    <property type="entry name" value="HTH-TYPE TRANSCRIPTIONAL ACTIVATOR RHAS-RELATED"/>
    <property type="match status" value="1"/>
</dbReference>
<evidence type="ECO:0000256" key="1">
    <source>
        <dbReference type="ARBA" id="ARBA00023015"/>
    </source>
</evidence>
<evidence type="ECO:0000313" key="7">
    <source>
        <dbReference type="Proteomes" id="UP000433493"/>
    </source>
</evidence>
<dbReference type="InterPro" id="IPR050204">
    <property type="entry name" value="AraC_XylS_family_regulators"/>
</dbReference>
<dbReference type="PANTHER" id="PTHR46796:SF6">
    <property type="entry name" value="ARAC SUBFAMILY"/>
    <property type="match status" value="1"/>
</dbReference>
<evidence type="ECO:0000256" key="4">
    <source>
        <dbReference type="SAM" id="MobiDB-lite"/>
    </source>
</evidence>
<keyword evidence="2" id="KW-0238">DNA-binding</keyword>
<dbReference type="InterPro" id="IPR018062">
    <property type="entry name" value="HTH_AraC-typ_CS"/>
</dbReference>
<accession>A0A7J5B9V6</accession>
<protein>
    <submittedName>
        <fullName evidence="6">Helix-turn-helix domain-containing protein</fullName>
    </submittedName>
</protein>
<reference evidence="6 7" key="1">
    <citation type="submission" date="2019-09" db="EMBL/GenBank/DDBJ databases">
        <title>Phylogeny of genus Pseudoclavibacter and closely related genus.</title>
        <authorList>
            <person name="Li Y."/>
        </authorList>
    </citation>
    <scope>NUCLEOTIDE SEQUENCE [LARGE SCALE GENOMIC DNA]</scope>
    <source>
        <strain evidence="6 7">KCTC 13959</strain>
    </source>
</reference>
<evidence type="ECO:0000313" key="6">
    <source>
        <dbReference type="EMBL" id="KAB1641905.1"/>
    </source>
</evidence>
<keyword evidence="7" id="KW-1185">Reference proteome</keyword>
<comment type="caution">
    <text evidence="6">The sequence shown here is derived from an EMBL/GenBank/DDBJ whole genome shotgun (WGS) entry which is preliminary data.</text>
</comment>
<dbReference type="EMBL" id="WBKB01000007">
    <property type="protein sequence ID" value="KAB1641905.1"/>
    <property type="molecule type" value="Genomic_DNA"/>
</dbReference>
<feature type="domain" description="HTH araC/xylS-type" evidence="5">
    <location>
        <begin position="229"/>
        <end position="329"/>
    </location>
</feature>
<dbReference type="PROSITE" id="PS01124">
    <property type="entry name" value="HTH_ARAC_FAMILY_2"/>
    <property type="match status" value="1"/>
</dbReference>
<dbReference type="InterPro" id="IPR035418">
    <property type="entry name" value="AraC-bd_2"/>
</dbReference>
<dbReference type="InterPro" id="IPR018060">
    <property type="entry name" value="HTH_AraC"/>
</dbReference>
<dbReference type="Proteomes" id="UP000433493">
    <property type="component" value="Unassembled WGS sequence"/>
</dbReference>
<sequence length="342" mass="38340">MRLQQSFHRMDTCPSEGGAMSEQSKMVELDIHSVEDWREAATSLRLPLAIESLSGKFRARMRSLTVGGVRFFTVSATEHRSAPLEQLTQSGGEPYYVMVHQVTGRSRLFQAQRSAELERGDMAIFDTLMPYRREFVEGSTMLMMIPQQLISLPPHGFAQIGGLHISGNSGLGAIISPLLTGVSTNLSALEKPSGLVVVQAIVDMISASVMERLNLSVSGRSNSQVELLMKIREYIMANLGDLDLNPQRIADAHYISVRTLHALFKEQGATVSTWVRERRLEMARRDLIDPLCKDPIRQIGLRWGFADATHFSNAFRLAYEKSPREYRKFAREAAQSADIRRT</sequence>
<evidence type="ECO:0000259" key="5">
    <source>
        <dbReference type="PROSITE" id="PS01124"/>
    </source>
</evidence>
<evidence type="ECO:0000256" key="3">
    <source>
        <dbReference type="ARBA" id="ARBA00023163"/>
    </source>
</evidence>
<dbReference type="AlphaFoldDB" id="A0A7J5B9V6"/>
<dbReference type="GO" id="GO:0003700">
    <property type="term" value="F:DNA-binding transcription factor activity"/>
    <property type="evidence" value="ECO:0007669"/>
    <property type="project" value="InterPro"/>
</dbReference>
<dbReference type="Gene3D" id="1.10.10.60">
    <property type="entry name" value="Homeodomain-like"/>
    <property type="match status" value="1"/>
</dbReference>
<proteinExistence type="predicted"/>